<dbReference type="OMA" id="HKANCVV"/>
<dbReference type="FunFam" id="3.40.50.300:FF:002125">
    <property type="entry name" value="ATP-dependent helicase HrpB"/>
    <property type="match status" value="1"/>
</dbReference>
<dbReference type="SMART" id="SM00487">
    <property type="entry name" value="DEXDc"/>
    <property type="match status" value="1"/>
</dbReference>
<dbReference type="InterPro" id="IPR001650">
    <property type="entry name" value="Helicase_C-like"/>
</dbReference>
<dbReference type="SMART" id="SM00847">
    <property type="entry name" value="HA2"/>
    <property type="match status" value="1"/>
</dbReference>
<dbReference type="Proteomes" id="UP000000600">
    <property type="component" value="Unassembled WGS sequence"/>
</dbReference>
<evidence type="ECO:0000256" key="2">
    <source>
        <dbReference type="ARBA" id="ARBA00022840"/>
    </source>
</evidence>
<dbReference type="eggNOG" id="KOG0922">
    <property type="taxonomic scope" value="Eukaryota"/>
</dbReference>
<dbReference type="CDD" id="cd18791">
    <property type="entry name" value="SF2_C_RHA"/>
    <property type="match status" value="1"/>
</dbReference>
<dbReference type="Pfam" id="PF00270">
    <property type="entry name" value="DEAD"/>
    <property type="match status" value="1"/>
</dbReference>
<dbReference type="GO" id="GO:0005524">
    <property type="term" value="F:ATP binding"/>
    <property type="evidence" value="ECO:0007669"/>
    <property type="project" value="UniProtKB-KW"/>
</dbReference>
<evidence type="ECO:0000259" key="4">
    <source>
        <dbReference type="PROSITE" id="PS51192"/>
    </source>
</evidence>
<gene>
    <name evidence="6" type="ORF">GSPATT00034196001</name>
</gene>
<dbReference type="InterPro" id="IPR011545">
    <property type="entry name" value="DEAD/DEAH_box_helicase_dom"/>
</dbReference>
<reference evidence="6 7" key="1">
    <citation type="journal article" date="2006" name="Nature">
        <title>Global trends of whole-genome duplications revealed by the ciliate Paramecium tetraurelia.</title>
        <authorList>
            <consortium name="Genoscope"/>
            <person name="Aury J.-M."/>
            <person name="Jaillon O."/>
            <person name="Duret L."/>
            <person name="Noel B."/>
            <person name="Jubin C."/>
            <person name="Porcel B.M."/>
            <person name="Segurens B."/>
            <person name="Daubin V."/>
            <person name="Anthouard V."/>
            <person name="Aiach N."/>
            <person name="Arnaiz O."/>
            <person name="Billaut A."/>
            <person name="Beisson J."/>
            <person name="Blanc I."/>
            <person name="Bouhouche K."/>
            <person name="Camara F."/>
            <person name="Duharcourt S."/>
            <person name="Guigo R."/>
            <person name="Gogendeau D."/>
            <person name="Katinka M."/>
            <person name="Keller A.-M."/>
            <person name="Kissmehl R."/>
            <person name="Klotz C."/>
            <person name="Koll F."/>
            <person name="Le Moue A."/>
            <person name="Lepere C."/>
            <person name="Malinsky S."/>
            <person name="Nowacki M."/>
            <person name="Nowak J.K."/>
            <person name="Plattner H."/>
            <person name="Poulain J."/>
            <person name="Ruiz F."/>
            <person name="Serrano V."/>
            <person name="Zagulski M."/>
            <person name="Dessen P."/>
            <person name="Betermier M."/>
            <person name="Weissenbach J."/>
            <person name="Scarpelli C."/>
            <person name="Schachter V."/>
            <person name="Sperling L."/>
            <person name="Meyer E."/>
            <person name="Cohen J."/>
            <person name="Wincker P."/>
        </authorList>
    </citation>
    <scope>NUCLEOTIDE SEQUENCE [LARGE SCALE GENOMIC DNA]</scope>
    <source>
        <strain evidence="6 7">Stock d4-2</strain>
    </source>
</reference>
<dbReference type="Gene3D" id="1.20.120.1080">
    <property type="match status" value="1"/>
</dbReference>
<dbReference type="InParanoid" id="A0C1Q2"/>
<dbReference type="InterPro" id="IPR007502">
    <property type="entry name" value="Helicase-assoc_dom"/>
</dbReference>
<accession>A0C1Q2</accession>
<dbReference type="PROSITE" id="PS51194">
    <property type="entry name" value="HELICASE_CTER"/>
    <property type="match status" value="1"/>
</dbReference>
<dbReference type="GeneID" id="5017901"/>
<dbReference type="EMBL" id="CT868033">
    <property type="protein sequence ID" value="CAK64719.1"/>
    <property type="molecule type" value="Genomic_DNA"/>
</dbReference>
<feature type="domain" description="Helicase ATP-binding" evidence="4">
    <location>
        <begin position="24"/>
        <end position="187"/>
    </location>
</feature>
<keyword evidence="3" id="KW-0175">Coiled coil</keyword>
<dbReference type="STRING" id="5888.A0C1Q2"/>
<feature type="coiled-coil region" evidence="3">
    <location>
        <begin position="627"/>
        <end position="666"/>
    </location>
</feature>
<dbReference type="HOGENOM" id="CLU_001832_5_11_1"/>
<dbReference type="GO" id="GO:0004386">
    <property type="term" value="F:helicase activity"/>
    <property type="evidence" value="ECO:0000318"/>
    <property type="project" value="GO_Central"/>
</dbReference>
<name>A0C1Q2_PARTE</name>
<dbReference type="PROSITE" id="PS51192">
    <property type="entry name" value="HELICASE_ATP_BIND_1"/>
    <property type="match status" value="1"/>
</dbReference>
<dbReference type="InterPro" id="IPR011709">
    <property type="entry name" value="DEAD-box_helicase_OB_fold"/>
</dbReference>
<dbReference type="RefSeq" id="XP_001432116.1">
    <property type="nucleotide sequence ID" value="XM_001432079.1"/>
</dbReference>
<sequence>MLIQSKGNVIHENLPIRAYKEQILYGVDTNSTLIILAETGSGKTTQIPQYLIEAGYGGEDRVLVSLPRKMAAISIAQRVSDENGTELGQDIGYRVRFESKVSENTKIEYVTDGTLIQIIMGNPLIEGYSVVMLDDIHERTLNTDLLLCLIKKIQKKRPELKVIVSSATMEVDLLQNFFPNSKIIAIRGRNYEVDIMYLLEPCKNYVIAAVELAYHIHKKMPEGDVLVFLTSVEEIHAFINLWSHHKANCVVLPLHANLGIDKQLLVFKQHASRKIIVSTNVAESSVTIDGIVYVIDSCYQKVKVYDYKRNLEQLNILPISQQSGAQRAGRAGRTRDGICYRLCTKEDYQNLPKTFPPEILRSNLTELILQIRSFSLTPNHLQCSNTFLTPVSNEQLINCINILMSLKLIDENFSLTELGNAIVDYPLETQLAVCVENSFLEEFQCSDEMLKIASILSIQGGIFSSDATPLQMLKAKKALGCREGDVLSLHNIFVRYINIGNKGNWCDTYRVSKYKLESAGKIYKQIQKKRKNRQIKSSIQDVEAIQRCFVSGFFSQVAQRENTAREGVYRNIYTKQLVHLHPASVLTVSYPEWVIYHELIEQNHKLTMHNVTELDPHWLFEIAPHFYRDARQEIAEMKHQQEKDQLDKIEAEKQQKQQELLMNQESKVVFGSIKQRKPGFKGFGQTQFPIKSKEQRLGSLSFNDEEDF</sequence>
<dbReference type="SMART" id="SM00490">
    <property type="entry name" value="HELICc"/>
    <property type="match status" value="1"/>
</dbReference>
<evidence type="ECO:0000256" key="3">
    <source>
        <dbReference type="SAM" id="Coils"/>
    </source>
</evidence>
<evidence type="ECO:0000256" key="1">
    <source>
        <dbReference type="ARBA" id="ARBA00022741"/>
    </source>
</evidence>
<keyword evidence="1" id="KW-0547">Nucleotide-binding</keyword>
<protein>
    <submittedName>
        <fullName evidence="6">Uncharacterized protein</fullName>
    </submittedName>
</protein>
<feature type="domain" description="Helicase C-terminal" evidence="5">
    <location>
        <begin position="209"/>
        <end position="375"/>
    </location>
</feature>
<dbReference type="KEGG" id="ptm:GSPATT00034196001"/>
<dbReference type="CDD" id="cd17917">
    <property type="entry name" value="DEXHc_RHA-like"/>
    <property type="match status" value="1"/>
</dbReference>
<dbReference type="PANTHER" id="PTHR18934:SF136">
    <property type="entry name" value="ATP-DEPENDENT RNA HELICASE DHX35-RELATED"/>
    <property type="match status" value="1"/>
</dbReference>
<evidence type="ECO:0000259" key="5">
    <source>
        <dbReference type="PROSITE" id="PS51194"/>
    </source>
</evidence>
<dbReference type="PANTHER" id="PTHR18934">
    <property type="entry name" value="ATP-DEPENDENT RNA HELICASE"/>
    <property type="match status" value="1"/>
</dbReference>
<keyword evidence="7" id="KW-1185">Reference proteome</keyword>
<dbReference type="GO" id="GO:0003723">
    <property type="term" value="F:RNA binding"/>
    <property type="evidence" value="ECO:0000318"/>
    <property type="project" value="GO_Central"/>
</dbReference>
<dbReference type="GO" id="GO:0071013">
    <property type="term" value="C:catalytic step 2 spliceosome"/>
    <property type="evidence" value="ECO:0000318"/>
    <property type="project" value="GO_Central"/>
</dbReference>
<dbReference type="InterPro" id="IPR027417">
    <property type="entry name" value="P-loop_NTPase"/>
</dbReference>
<evidence type="ECO:0000313" key="7">
    <source>
        <dbReference type="Proteomes" id="UP000000600"/>
    </source>
</evidence>
<evidence type="ECO:0000313" key="6">
    <source>
        <dbReference type="EMBL" id="CAK64719.1"/>
    </source>
</evidence>
<dbReference type="Pfam" id="PF00271">
    <property type="entry name" value="Helicase_C"/>
    <property type="match status" value="1"/>
</dbReference>
<dbReference type="Pfam" id="PF07717">
    <property type="entry name" value="OB_NTP_bind"/>
    <property type="match status" value="1"/>
</dbReference>
<organism evidence="6 7">
    <name type="scientific">Paramecium tetraurelia</name>
    <dbReference type="NCBI Taxonomy" id="5888"/>
    <lineage>
        <taxon>Eukaryota</taxon>
        <taxon>Sar</taxon>
        <taxon>Alveolata</taxon>
        <taxon>Ciliophora</taxon>
        <taxon>Intramacronucleata</taxon>
        <taxon>Oligohymenophorea</taxon>
        <taxon>Peniculida</taxon>
        <taxon>Parameciidae</taxon>
        <taxon>Paramecium</taxon>
    </lineage>
</organism>
<dbReference type="SUPFAM" id="SSF52540">
    <property type="entry name" value="P-loop containing nucleoside triphosphate hydrolases"/>
    <property type="match status" value="1"/>
</dbReference>
<dbReference type="Gene3D" id="3.40.50.300">
    <property type="entry name" value="P-loop containing nucleotide triphosphate hydrolases"/>
    <property type="match status" value="2"/>
</dbReference>
<proteinExistence type="predicted"/>
<dbReference type="AlphaFoldDB" id="A0C1Q2"/>
<keyword evidence="2" id="KW-0067">ATP-binding</keyword>
<dbReference type="OrthoDB" id="10253254at2759"/>
<dbReference type="InterPro" id="IPR014001">
    <property type="entry name" value="Helicase_ATP-bd"/>
</dbReference>